<name>A0A1G6RUL3_9BRAD</name>
<protein>
    <submittedName>
        <fullName evidence="2">Chromosome partitioning protein, ParB family</fullName>
    </submittedName>
</protein>
<accession>A0A1G6RUL3</accession>
<feature type="region of interest" description="Disordered" evidence="1">
    <location>
        <begin position="1"/>
        <end position="62"/>
    </location>
</feature>
<sequence>MAKEAERLLVDTGRLPEPLRLPSAEPVREQTAEDSGETAIHEAKPSPEDEEADDAPRAIAAE</sequence>
<evidence type="ECO:0000313" key="3">
    <source>
        <dbReference type="Proteomes" id="UP000199245"/>
    </source>
</evidence>
<gene>
    <name evidence="2" type="ORF">SAMN05216337_1007127</name>
</gene>
<dbReference type="AlphaFoldDB" id="A0A1G6RUL3"/>
<evidence type="ECO:0000256" key="1">
    <source>
        <dbReference type="SAM" id="MobiDB-lite"/>
    </source>
</evidence>
<organism evidence="2 3">
    <name type="scientific">Bradyrhizobium brasilense</name>
    <dbReference type="NCBI Taxonomy" id="1419277"/>
    <lineage>
        <taxon>Bacteria</taxon>
        <taxon>Pseudomonadati</taxon>
        <taxon>Pseudomonadota</taxon>
        <taxon>Alphaproteobacteria</taxon>
        <taxon>Hyphomicrobiales</taxon>
        <taxon>Nitrobacteraceae</taxon>
        <taxon>Bradyrhizobium</taxon>
    </lineage>
</organism>
<reference evidence="2 3" key="1">
    <citation type="submission" date="2016-10" db="EMBL/GenBank/DDBJ databases">
        <authorList>
            <person name="de Groot N.N."/>
        </authorList>
    </citation>
    <scope>NUCLEOTIDE SEQUENCE [LARGE SCALE GENOMIC DNA]</scope>
    <source>
        <strain evidence="2 3">R5</strain>
    </source>
</reference>
<dbReference type="RefSeq" id="WP_143029530.1">
    <property type="nucleotide sequence ID" value="NZ_FMZW01000007.1"/>
</dbReference>
<evidence type="ECO:0000313" key="2">
    <source>
        <dbReference type="EMBL" id="SDD08133.1"/>
    </source>
</evidence>
<dbReference type="EMBL" id="FMZW01000007">
    <property type="protein sequence ID" value="SDD08133.1"/>
    <property type="molecule type" value="Genomic_DNA"/>
</dbReference>
<proteinExistence type="predicted"/>
<dbReference type="Proteomes" id="UP000199245">
    <property type="component" value="Unassembled WGS sequence"/>
</dbReference>